<dbReference type="EMBL" id="SPOF01000063">
    <property type="protein sequence ID" value="TIB08234.1"/>
    <property type="molecule type" value="Genomic_DNA"/>
</dbReference>
<protein>
    <recommendedName>
        <fullName evidence="10">Multifunctional tryptophan biosynthesis protein</fullName>
        <ecNumber evidence="8">4.1.1.48</ecNumber>
        <ecNumber evidence="7">4.1.3.27</ecNumber>
        <ecNumber evidence="9">5.3.1.24</ecNumber>
    </recommendedName>
</protein>
<evidence type="ECO:0000256" key="17">
    <source>
        <dbReference type="ARBA" id="ARBA00023268"/>
    </source>
</evidence>
<dbReference type="FunFam" id="3.20.20.70:FF:000136">
    <property type="entry name" value="Multifunctional tryptophan biosynthesis protein"/>
    <property type="match status" value="1"/>
</dbReference>
<dbReference type="SUPFAM" id="SSF51366">
    <property type="entry name" value="Ribulose-phoshate binding barrel"/>
    <property type="match status" value="2"/>
</dbReference>
<evidence type="ECO:0000256" key="9">
    <source>
        <dbReference type="ARBA" id="ARBA00012572"/>
    </source>
</evidence>
<comment type="function">
    <text evidence="3">Trifunctional enzyme bearing the Gln amidotransferase (GATase) domain of anthranilate synthase, indole-glycerolphosphate synthase, and phosphoribosylanthranilate isomerase activities.</text>
</comment>
<evidence type="ECO:0000256" key="7">
    <source>
        <dbReference type="ARBA" id="ARBA00012266"/>
    </source>
</evidence>
<dbReference type="InterPro" id="IPR050472">
    <property type="entry name" value="Anth_synth/Amidotransfase"/>
</dbReference>
<dbReference type="EC" id="4.1.1.48" evidence="8"/>
<dbReference type="FunFam" id="3.40.50.880:FF:000031">
    <property type="entry name" value="Multifunctional tryptophan biosynthesis protein"/>
    <property type="match status" value="1"/>
</dbReference>
<dbReference type="Proteomes" id="UP000306954">
    <property type="component" value="Unassembled WGS sequence"/>
</dbReference>
<dbReference type="GO" id="GO:0004049">
    <property type="term" value="F:anthranilate synthase activity"/>
    <property type="evidence" value="ECO:0007669"/>
    <property type="project" value="UniProtKB-EC"/>
</dbReference>
<evidence type="ECO:0000256" key="4">
    <source>
        <dbReference type="ARBA" id="ARBA00004664"/>
    </source>
</evidence>
<evidence type="ECO:0000259" key="20">
    <source>
        <dbReference type="Pfam" id="PF00117"/>
    </source>
</evidence>
<dbReference type="InterPro" id="IPR006221">
    <property type="entry name" value="TrpG/PapA_dom"/>
</dbReference>
<accession>A0A4T0HWB4</accession>
<evidence type="ECO:0000256" key="13">
    <source>
        <dbReference type="ARBA" id="ARBA00022962"/>
    </source>
</evidence>
<dbReference type="UniPathway" id="UPA00035">
    <property type="reaction ID" value="UER00040"/>
</dbReference>
<keyword evidence="19" id="KW-0812">Transmembrane</keyword>
<evidence type="ECO:0000256" key="5">
    <source>
        <dbReference type="ARBA" id="ARBA00004696"/>
    </source>
</evidence>
<feature type="transmembrane region" description="Helical" evidence="19">
    <location>
        <begin position="908"/>
        <end position="928"/>
    </location>
</feature>
<evidence type="ECO:0000256" key="3">
    <source>
        <dbReference type="ARBA" id="ARBA00003272"/>
    </source>
</evidence>
<dbReference type="Gene3D" id="3.40.50.880">
    <property type="match status" value="1"/>
</dbReference>
<keyword evidence="12" id="KW-0822">Tryptophan biosynthesis</keyword>
<keyword evidence="19" id="KW-0472">Membrane</keyword>
<dbReference type="InterPro" id="IPR001468">
    <property type="entry name" value="Indole-3-GlycerolPSynthase_CS"/>
</dbReference>
<organism evidence="23 24">
    <name type="scientific">Wallemia ichthyophaga</name>
    <dbReference type="NCBI Taxonomy" id="245174"/>
    <lineage>
        <taxon>Eukaryota</taxon>
        <taxon>Fungi</taxon>
        <taxon>Dikarya</taxon>
        <taxon>Basidiomycota</taxon>
        <taxon>Wallemiomycotina</taxon>
        <taxon>Wallemiomycetes</taxon>
        <taxon>Wallemiales</taxon>
        <taxon>Wallemiaceae</taxon>
        <taxon>Wallemia</taxon>
    </lineage>
</organism>
<dbReference type="PRINTS" id="PR00097">
    <property type="entry name" value="ANTSNTHASEII"/>
</dbReference>
<evidence type="ECO:0000256" key="1">
    <source>
        <dbReference type="ARBA" id="ARBA00001164"/>
    </source>
</evidence>
<dbReference type="GO" id="GO:0000162">
    <property type="term" value="P:L-tryptophan biosynthetic process"/>
    <property type="evidence" value="ECO:0007669"/>
    <property type="project" value="UniProtKB-UniPathway"/>
</dbReference>
<comment type="catalytic activity">
    <reaction evidence="1">
        <text>N-(5-phospho-beta-D-ribosyl)anthranilate = 1-(2-carboxyphenylamino)-1-deoxy-D-ribulose 5-phosphate</text>
        <dbReference type="Rhea" id="RHEA:21540"/>
        <dbReference type="ChEBI" id="CHEBI:18277"/>
        <dbReference type="ChEBI" id="CHEBI:58613"/>
        <dbReference type="EC" id="5.3.1.24"/>
    </reaction>
</comment>
<dbReference type="Pfam" id="PF00697">
    <property type="entry name" value="PRAI"/>
    <property type="match status" value="1"/>
</dbReference>
<comment type="catalytic activity">
    <reaction evidence="2">
        <text>1-(2-carboxyphenylamino)-1-deoxy-D-ribulose 5-phosphate + H(+) = (1S,2R)-1-C-(indol-3-yl)glycerol 3-phosphate + CO2 + H2O</text>
        <dbReference type="Rhea" id="RHEA:23476"/>
        <dbReference type="ChEBI" id="CHEBI:15377"/>
        <dbReference type="ChEBI" id="CHEBI:15378"/>
        <dbReference type="ChEBI" id="CHEBI:16526"/>
        <dbReference type="ChEBI" id="CHEBI:58613"/>
        <dbReference type="ChEBI" id="CHEBI:58866"/>
        <dbReference type="EC" id="4.1.1.48"/>
    </reaction>
</comment>
<dbReference type="Pfam" id="PF00117">
    <property type="entry name" value="GATase"/>
    <property type="match status" value="1"/>
</dbReference>
<keyword evidence="13" id="KW-0315">Glutamine amidotransferase</keyword>
<evidence type="ECO:0000256" key="16">
    <source>
        <dbReference type="ARBA" id="ARBA00023239"/>
    </source>
</evidence>
<dbReference type="Pfam" id="PF00218">
    <property type="entry name" value="IGPS"/>
    <property type="match status" value="1"/>
</dbReference>
<feature type="domain" description="Glutamine amidotransferase" evidence="20">
    <location>
        <begin position="1"/>
        <end position="185"/>
    </location>
</feature>
<dbReference type="CDD" id="cd00405">
    <property type="entry name" value="PRAI"/>
    <property type="match status" value="1"/>
</dbReference>
<proteinExistence type="inferred from homology"/>
<feature type="transmembrane region" description="Helical" evidence="19">
    <location>
        <begin position="795"/>
        <end position="814"/>
    </location>
</feature>
<dbReference type="GO" id="GO:0004640">
    <property type="term" value="F:phosphoribosylanthranilate isomerase activity"/>
    <property type="evidence" value="ECO:0007669"/>
    <property type="project" value="UniProtKB-EC"/>
</dbReference>
<reference evidence="23 24" key="1">
    <citation type="submission" date="2019-03" db="EMBL/GenBank/DDBJ databases">
        <title>Sequencing 23 genomes of Wallemia ichthyophaga.</title>
        <authorList>
            <person name="Gostincar C."/>
        </authorList>
    </citation>
    <scope>NUCLEOTIDE SEQUENCE [LARGE SCALE GENOMIC DNA]</scope>
    <source>
        <strain evidence="23 24">EXF-8621</strain>
    </source>
</reference>
<evidence type="ECO:0000313" key="24">
    <source>
        <dbReference type="Proteomes" id="UP000306954"/>
    </source>
</evidence>
<evidence type="ECO:0000256" key="15">
    <source>
        <dbReference type="ARBA" id="ARBA00023235"/>
    </source>
</evidence>
<keyword evidence="15" id="KW-0413">Isomerase</keyword>
<evidence type="ECO:0000256" key="12">
    <source>
        <dbReference type="ARBA" id="ARBA00022822"/>
    </source>
</evidence>
<keyword evidence="17" id="KW-0511">Multifunctional enzyme</keyword>
<dbReference type="InterPro" id="IPR011060">
    <property type="entry name" value="RibuloseP-bd_barrel"/>
</dbReference>
<dbReference type="PANTHER" id="PTHR43418">
    <property type="entry name" value="MULTIFUNCTIONAL TRYPTOPHAN BIOSYNTHESIS PROTEIN-RELATED"/>
    <property type="match status" value="1"/>
</dbReference>
<evidence type="ECO:0000256" key="18">
    <source>
        <dbReference type="ARBA" id="ARBA00047683"/>
    </source>
</evidence>
<dbReference type="PRINTS" id="PR00096">
    <property type="entry name" value="GATASE"/>
</dbReference>
<dbReference type="Gene3D" id="3.20.20.70">
    <property type="entry name" value="Aldolase class I"/>
    <property type="match status" value="2"/>
</dbReference>
<comment type="pathway">
    <text evidence="6">Amino-acid biosynthesis; L-tryptophan biosynthesis; L-tryptophan from chorismate: step 1/5.</text>
</comment>
<dbReference type="HAMAP" id="MF_00134_B">
    <property type="entry name" value="IGPS_B"/>
    <property type="match status" value="1"/>
</dbReference>
<dbReference type="CDD" id="cd00331">
    <property type="entry name" value="IGPS"/>
    <property type="match status" value="1"/>
</dbReference>
<dbReference type="InterPro" id="IPR029062">
    <property type="entry name" value="Class_I_gatase-like"/>
</dbReference>
<dbReference type="CDD" id="cd01743">
    <property type="entry name" value="GATase1_Anthranilate_Synthase"/>
    <property type="match status" value="1"/>
</dbReference>
<dbReference type="InterPro" id="IPR013798">
    <property type="entry name" value="Indole-3-glycerol_P_synth_dom"/>
</dbReference>
<evidence type="ECO:0000259" key="22">
    <source>
        <dbReference type="Pfam" id="PF00697"/>
    </source>
</evidence>
<keyword evidence="14" id="KW-0057">Aromatic amino acid biosynthesis</keyword>
<evidence type="ECO:0000256" key="8">
    <source>
        <dbReference type="ARBA" id="ARBA00012362"/>
    </source>
</evidence>
<dbReference type="InterPro" id="IPR013785">
    <property type="entry name" value="Aldolase_TIM"/>
</dbReference>
<dbReference type="InterPro" id="IPR017926">
    <property type="entry name" value="GATASE"/>
</dbReference>
<dbReference type="GO" id="GO:0004425">
    <property type="term" value="F:indole-3-glycerol-phosphate synthase activity"/>
    <property type="evidence" value="ECO:0007669"/>
    <property type="project" value="UniProtKB-EC"/>
</dbReference>
<sequence>MIDNYDSFTYNLYQYLTISGANIVVARNDKISISEIEALRPKNIVISPGPGHPSTDSGISRNVIKHFAGKVPILGVCMGMQSMFDVYGGHVSHAGEIIHGKTSAVKHDGRGLFKGVAQDIESTRYHSLAPELTSFPPELALTASTKHSGVVMGIRHRRFTVEGVQYHPESILSEGGRKLLENFLLLKGGLWTENPEFGVGDEKAPKVEADKSVNGVGASPHSKSQSKLPTILDKIKQQRLLDIEESINTPGKSHFNINESLELDLAPPQISFSDRVKQNPARPAVMAEIKRASPSKGLIAPNANAATQAKSYALAGASVISVLTEPKWFKGSLQDMRMARAAIDGMANRPAILRKDFILDIYQIDEARLYGADTILLIVAMLSKEKLVELFEYARSRSIEALVEVNNANEMELAIEIGSKVIGVNNRNLHDFNVDMSTTSRLADMVKDRDISLCALSGITGRKDVEAYLEQGVDAVLVGESLMRSSDPDEFIRKLTNTPAKEEDYKGPLVKVCGISTITDALVAKDSGANFIGMIFAEGSKRKVTLQQARDISLAVKNSANASNTVFEGVHSSEYNDTWFDYQARVIESASRIRPLLVGVFQNATLEAILEAVHNVPLDIVQLHGNEPIEWTRMIPVPTIKVFHISGSDEAHQLLNLRQSGYHSMSLLDTAVPNSQLSGGAGKAFDWKITKQINTHRLNSIPLIVAGGLTPENVQEAVEVSKPWAVDVSSGVETQSKKDVVKIIRPRRRRKMAEKKDATRTLGVGELEWPRKIFHSSIGPLAIGLYVSKISMTHILRILTITLLVILVIDLFRLRSTTIGKGRFANAYESVVGTLMRESERQKLNSTIWYLLGAIISVASFKRDVAIASISILAFADTSASTVGRVFGRYTVRLPSPPFAEKKSLAGFLAAFAAGAFVSWLIWGWQVVDGGSIAEAGRHSLDTLSWNASGKLTLPSLMLAVGAISAFTESLDVHGLDDNLTLPVLSGLLITLLLK</sequence>
<dbReference type="PROSITE" id="PS51273">
    <property type="entry name" value="GATASE_TYPE_1"/>
    <property type="match status" value="1"/>
</dbReference>
<feature type="domain" description="Indole-3-glycerol phosphate synthase" evidence="21">
    <location>
        <begin position="232"/>
        <end position="495"/>
    </location>
</feature>
<name>A0A4T0HWB4_WALIC</name>
<dbReference type="EC" id="5.3.1.24" evidence="9"/>
<evidence type="ECO:0000256" key="10">
    <source>
        <dbReference type="ARBA" id="ARBA00018819"/>
    </source>
</evidence>
<dbReference type="PANTHER" id="PTHR43418:SF4">
    <property type="entry name" value="MULTIFUNCTIONAL TRYPTOPHAN BIOSYNTHESIS PROTEIN"/>
    <property type="match status" value="1"/>
</dbReference>
<dbReference type="InterPro" id="IPR001240">
    <property type="entry name" value="PRAI_dom"/>
</dbReference>
<dbReference type="EC" id="4.1.3.27" evidence="7"/>
<evidence type="ECO:0000256" key="19">
    <source>
        <dbReference type="SAM" id="Phobius"/>
    </source>
</evidence>
<dbReference type="SUPFAM" id="SSF52317">
    <property type="entry name" value="Class I glutamine amidotransferase-like"/>
    <property type="match status" value="1"/>
</dbReference>
<keyword evidence="11" id="KW-0028">Amino-acid biosynthesis</keyword>
<feature type="domain" description="N-(5'phosphoribosyl) anthranilate isomerase (PRAI)" evidence="22">
    <location>
        <begin position="546"/>
        <end position="744"/>
    </location>
</feature>
<dbReference type="GO" id="GO:0005829">
    <property type="term" value="C:cytosol"/>
    <property type="evidence" value="ECO:0007669"/>
    <property type="project" value="TreeGrafter"/>
</dbReference>
<dbReference type="HAMAP" id="MF_00135">
    <property type="entry name" value="PRAI"/>
    <property type="match status" value="1"/>
</dbReference>
<comment type="pathway">
    <text evidence="4">Amino-acid biosynthesis; L-tryptophan biosynthesis; L-tryptophan from chorismate: step 3/5.</text>
</comment>
<evidence type="ECO:0000256" key="6">
    <source>
        <dbReference type="ARBA" id="ARBA00004873"/>
    </source>
</evidence>
<keyword evidence="19" id="KW-1133">Transmembrane helix</keyword>
<dbReference type="PROSITE" id="PS00614">
    <property type="entry name" value="IGPS"/>
    <property type="match status" value="1"/>
</dbReference>
<evidence type="ECO:0000259" key="21">
    <source>
        <dbReference type="Pfam" id="PF00218"/>
    </source>
</evidence>
<dbReference type="AlphaFoldDB" id="A0A4T0HWB4"/>
<comment type="pathway">
    <text evidence="5">Amino-acid biosynthesis; L-tryptophan biosynthesis; L-tryptophan from chorismate: step 4/5.</text>
</comment>
<dbReference type="NCBIfam" id="TIGR00566">
    <property type="entry name" value="trpG_papA"/>
    <property type="match status" value="1"/>
</dbReference>
<gene>
    <name evidence="23" type="ORF">E3P90_03763</name>
</gene>
<evidence type="ECO:0000313" key="23">
    <source>
        <dbReference type="EMBL" id="TIB08234.1"/>
    </source>
</evidence>
<evidence type="ECO:0000256" key="14">
    <source>
        <dbReference type="ARBA" id="ARBA00023141"/>
    </source>
</evidence>
<feature type="transmembrane region" description="Helical" evidence="19">
    <location>
        <begin position="867"/>
        <end position="887"/>
    </location>
</feature>
<comment type="caution">
    <text evidence="23">The sequence shown here is derived from an EMBL/GenBank/DDBJ whole genome shotgun (WGS) entry which is preliminary data.</text>
</comment>
<evidence type="ECO:0000256" key="2">
    <source>
        <dbReference type="ARBA" id="ARBA00001633"/>
    </source>
</evidence>
<keyword evidence="16" id="KW-0456">Lyase</keyword>
<feature type="transmembrane region" description="Helical" evidence="19">
    <location>
        <begin position="844"/>
        <end position="861"/>
    </location>
</feature>
<comment type="catalytic activity">
    <reaction evidence="18">
        <text>chorismate + L-glutamine = anthranilate + pyruvate + L-glutamate + H(+)</text>
        <dbReference type="Rhea" id="RHEA:21732"/>
        <dbReference type="ChEBI" id="CHEBI:15361"/>
        <dbReference type="ChEBI" id="CHEBI:15378"/>
        <dbReference type="ChEBI" id="CHEBI:16567"/>
        <dbReference type="ChEBI" id="CHEBI:29748"/>
        <dbReference type="ChEBI" id="CHEBI:29985"/>
        <dbReference type="ChEBI" id="CHEBI:58359"/>
        <dbReference type="EC" id="4.1.3.27"/>
    </reaction>
</comment>
<evidence type="ECO:0000256" key="11">
    <source>
        <dbReference type="ARBA" id="ARBA00022605"/>
    </source>
</evidence>